<protein>
    <submittedName>
        <fullName evidence="1">Uncharacterized protein</fullName>
    </submittedName>
</protein>
<accession>A0A8S5N2H1</accession>
<reference evidence="1" key="1">
    <citation type="journal article" date="2021" name="Proc. Natl. Acad. Sci. U.S.A.">
        <title>A Catalog of Tens of Thousands of Viruses from Human Metagenomes Reveals Hidden Associations with Chronic Diseases.</title>
        <authorList>
            <person name="Tisza M.J."/>
            <person name="Buck C.B."/>
        </authorList>
    </citation>
    <scope>NUCLEOTIDE SEQUENCE</scope>
    <source>
        <strain evidence="1">CtRuT6</strain>
    </source>
</reference>
<sequence length="32" mass="3532">MHGLFDLQSKTPFSAVAPECAYHPLFHDTISA</sequence>
<proteinExistence type="predicted"/>
<dbReference type="EMBL" id="BK015049">
    <property type="protein sequence ID" value="DAD88861.1"/>
    <property type="molecule type" value="Genomic_DNA"/>
</dbReference>
<name>A0A8S5N2H1_9CAUD</name>
<organism evidence="1">
    <name type="scientific">Siphoviridae sp. ctRuT6</name>
    <dbReference type="NCBI Taxonomy" id="2826339"/>
    <lineage>
        <taxon>Viruses</taxon>
        <taxon>Duplodnaviria</taxon>
        <taxon>Heunggongvirae</taxon>
        <taxon>Uroviricota</taxon>
        <taxon>Caudoviricetes</taxon>
    </lineage>
</organism>
<evidence type="ECO:0000313" key="1">
    <source>
        <dbReference type="EMBL" id="DAD88861.1"/>
    </source>
</evidence>